<dbReference type="AlphaFoldDB" id="A0A1G7Z181"/>
<dbReference type="PANTHER" id="PTHR43390:SF1">
    <property type="entry name" value="CHLOROPLAST PROCESSING PEPTIDASE"/>
    <property type="match status" value="1"/>
</dbReference>
<dbReference type="GO" id="GO:0004252">
    <property type="term" value="F:serine-type endopeptidase activity"/>
    <property type="evidence" value="ECO:0007669"/>
    <property type="project" value="InterPro"/>
</dbReference>
<name>A0A1G7Z181_9ACTN</name>
<dbReference type="SUPFAM" id="SSF51306">
    <property type="entry name" value="LexA/Signal peptidase"/>
    <property type="match status" value="1"/>
</dbReference>
<dbReference type="GO" id="GO:0006465">
    <property type="term" value="P:signal peptide processing"/>
    <property type="evidence" value="ECO:0007669"/>
    <property type="project" value="InterPro"/>
</dbReference>
<feature type="active site" evidence="3">
    <location>
        <position position="77"/>
    </location>
</feature>
<evidence type="ECO:0000259" key="4">
    <source>
        <dbReference type="Pfam" id="PF10502"/>
    </source>
</evidence>
<keyword evidence="6" id="KW-1185">Reference proteome</keyword>
<comment type="subcellular location">
    <subcellularLocation>
        <location evidence="1">Cell membrane</location>
        <topology evidence="1">Single-pass type II membrane protein</topology>
    </subcellularLocation>
</comment>
<dbReference type="Proteomes" id="UP000199202">
    <property type="component" value="Unassembled WGS sequence"/>
</dbReference>
<dbReference type="CDD" id="cd06530">
    <property type="entry name" value="S26_SPase_I"/>
    <property type="match status" value="1"/>
</dbReference>
<feature type="domain" description="Peptidase S26" evidence="4">
    <location>
        <begin position="100"/>
        <end position="138"/>
    </location>
</feature>
<dbReference type="Pfam" id="PF10502">
    <property type="entry name" value="Peptidase_S26"/>
    <property type="match status" value="2"/>
</dbReference>
<dbReference type="InterPro" id="IPR000223">
    <property type="entry name" value="Pept_S26A_signal_pept_1"/>
</dbReference>
<gene>
    <name evidence="5" type="ORF">SAMN05421869_101276</name>
</gene>
<evidence type="ECO:0000256" key="2">
    <source>
        <dbReference type="ARBA" id="ARBA00009370"/>
    </source>
</evidence>
<comment type="similarity">
    <text evidence="2">Belongs to the peptidase S26 family.</text>
</comment>
<proteinExistence type="inferred from homology"/>
<feature type="domain" description="Peptidase S26" evidence="4">
    <location>
        <begin position="6"/>
        <end position="87"/>
    </location>
</feature>
<evidence type="ECO:0000313" key="5">
    <source>
        <dbReference type="EMBL" id="SDH02355.1"/>
    </source>
</evidence>
<accession>A0A1G7Z181</accession>
<dbReference type="STRING" id="633440.SAMN05421869_101276"/>
<evidence type="ECO:0000313" key="6">
    <source>
        <dbReference type="Proteomes" id="UP000199202"/>
    </source>
</evidence>
<organism evidence="5 6">
    <name type="scientific">Nonomuraea jiangxiensis</name>
    <dbReference type="NCBI Taxonomy" id="633440"/>
    <lineage>
        <taxon>Bacteria</taxon>
        <taxon>Bacillati</taxon>
        <taxon>Actinomycetota</taxon>
        <taxon>Actinomycetes</taxon>
        <taxon>Streptosporangiales</taxon>
        <taxon>Streptosporangiaceae</taxon>
        <taxon>Nonomuraea</taxon>
    </lineage>
</organism>
<dbReference type="Gene3D" id="2.10.109.10">
    <property type="entry name" value="Umud Fragment, subunit A"/>
    <property type="match status" value="1"/>
</dbReference>
<reference evidence="5 6" key="1">
    <citation type="submission" date="2016-10" db="EMBL/GenBank/DDBJ databases">
        <authorList>
            <person name="de Groot N.N."/>
        </authorList>
    </citation>
    <scope>NUCLEOTIDE SEQUENCE [LARGE SCALE GENOMIC DNA]</scope>
    <source>
        <strain evidence="5 6">CGMCC 4.6533</strain>
    </source>
</reference>
<dbReference type="PRINTS" id="PR00727">
    <property type="entry name" value="LEADERPTASE"/>
</dbReference>
<evidence type="ECO:0000256" key="1">
    <source>
        <dbReference type="ARBA" id="ARBA00004401"/>
    </source>
</evidence>
<evidence type="ECO:0000256" key="3">
    <source>
        <dbReference type="PIRSR" id="PIRSR600223-1"/>
    </source>
</evidence>
<protein>
    <submittedName>
        <fullName evidence="5">Signal peptidase I</fullName>
    </submittedName>
</protein>
<feature type="active site" evidence="3">
    <location>
        <position position="33"/>
    </location>
</feature>
<dbReference type="InterPro" id="IPR036286">
    <property type="entry name" value="LexA/Signal_pep-like_sf"/>
</dbReference>
<dbReference type="PANTHER" id="PTHR43390">
    <property type="entry name" value="SIGNAL PEPTIDASE I"/>
    <property type="match status" value="1"/>
</dbReference>
<dbReference type="EMBL" id="FNDJ01000001">
    <property type="protein sequence ID" value="SDH02355.1"/>
    <property type="molecule type" value="Genomic_DNA"/>
</dbReference>
<dbReference type="GO" id="GO:0005886">
    <property type="term" value="C:plasma membrane"/>
    <property type="evidence" value="ECO:0007669"/>
    <property type="project" value="UniProtKB-SubCell"/>
</dbReference>
<dbReference type="InterPro" id="IPR019533">
    <property type="entry name" value="Peptidase_S26"/>
</dbReference>
<sequence length="177" mass="19353">MIMIIAVAGFIAISFAVWWLHKHLVIVTVCGTSMFPTYRDGDRLLVRRISPGRVRRGHVVVLANDMIGVAQPPYVIKRVLAVPGDPVPKAAIPSLRSARDVVVPEGRLVLVGDNRAHSRDSRQSGYFASESLLGVAVTRLPHATSAENAPPAVRMVETPKAGMQPVHLVERYPRPRS</sequence>